<dbReference type="Pfam" id="PF13374">
    <property type="entry name" value="TPR_10"/>
    <property type="match status" value="1"/>
</dbReference>
<dbReference type="SMART" id="SM00028">
    <property type="entry name" value="TPR"/>
    <property type="match status" value="8"/>
</dbReference>
<comment type="caution">
    <text evidence="5">The sequence shown here is derived from an EMBL/GenBank/DDBJ whole genome shotgun (WGS) entry which is preliminary data.</text>
</comment>
<evidence type="ECO:0000256" key="1">
    <source>
        <dbReference type="ARBA" id="ARBA00022737"/>
    </source>
</evidence>
<dbReference type="InterPro" id="IPR019734">
    <property type="entry name" value="TPR_rpt"/>
</dbReference>
<keyword evidence="1" id="KW-0677">Repeat</keyword>
<dbReference type="Gene3D" id="3.90.176.10">
    <property type="entry name" value="Toxin ADP-ribosyltransferase, Chain A, domain 1"/>
    <property type="match status" value="1"/>
</dbReference>
<dbReference type="Proteomes" id="UP000663877">
    <property type="component" value="Unassembled WGS sequence"/>
</dbReference>
<name>A0A814FHX4_9BILA</name>
<dbReference type="GO" id="GO:0005576">
    <property type="term" value="C:extracellular region"/>
    <property type="evidence" value="ECO:0007669"/>
    <property type="project" value="InterPro"/>
</dbReference>
<dbReference type="PANTHER" id="PTHR45641:SF1">
    <property type="entry name" value="AAA+ ATPASE DOMAIN-CONTAINING PROTEIN"/>
    <property type="match status" value="1"/>
</dbReference>
<dbReference type="PANTHER" id="PTHR45641">
    <property type="entry name" value="TETRATRICOPEPTIDE REPEAT PROTEIN (AFU_ORTHOLOGUE AFUA_6G03870)"/>
    <property type="match status" value="1"/>
</dbReference>
<dbReference type="OrthoDB" id="5986190at2759"/>
<dbReference type="Proteomes" id="UP000663832">
    <property type="component" value="Unassembled WGS sequence"/>
</dbReference>
<dbReference type="EMBL" id="CAJNOI010000066">
    <property type="protein sequence ID" value="CAF0985953.1"/>
    <property type="molecule type" value="Genomic_DNA"/>
</dbReference>
<feature type="repeat" description="TPR" evidence="3">
    <location>
        <begin position="654"/>
        <end position="687"/>
    </location>
</feature>
<dbReference type="InterPro" id="IPR003540">
    <property type="entry name" value="ADP-ribosyltransferase"/>
</dbReference>
<evidence type="ECO:0000313" key="6">
    <source>
        <dbReference type="EMBL" id="CAF0988148.1"/>
    </source>
</evidence>
<dbReference type="AlphaFoldDB" id="A0A814FHX4"/>
<organism evidence="5 8">
    <name type="scientific">Adineta steineri</name>
    <dbReference type="NCBI Taxonomy" id="433720"/>
    <lineage>
        <taxon>Eukaryota</taxon>
        <taxon>Metazoa</taxon>
        <taxon>Spiralia</taxon>
        <taxon>Gnathifera</taxon>
        <taxon>Rotifera</taxon>
        <taxon>Eurotatoria</taxon>
        <taxon>Bdelloidea</taxon>
        <taxon>Adinetida</taxon>
        <taxon>Adinetidae</taxon>
        <taxon>Adineta</taxon>
    </lineage>
</organism>
<evidence type="ECO:0000256" key="2">
    <source>
        <dbReference type="ARBA" id="ARBA00022803"/>
    </source>
</evidence>
<feature type="repeat" description="TPR" evidence="3">
    <location>
        <begin position="696"/>
        <end position="729"/>
    </location>
</feature>
<feature type="domain" description="ADP ribosyltransferase" evidence="4">
    <location>
        <begin position="228"/>
        <end position="381"/>
    </location>
</feature>
<feature type="repeat" description="TPR" evidence="3">
    <location>
        <begin position="444"/>
        <end position="477"/>
    </location>
</feature>
<evidence type="ECO:0000313" key="8">
    <source>
        <dbReference type="Proteomes" id="UP000663877"/>
    </source>
</evidence>
<evidence type="ECO:0000313" key="7">
    <source>
        <dbReference type="Proteomes" id="UP000663832"/>
    </source>
</evidence>
<keyword evidence="2 3" id="KW-0802">TPR repeat</keyword>
<feature type="repeat" description="TPR" evidence="3">
    <location>
        <begin position="612"/>
        <end position="645"/>
    </location>
</feature>
<dbReference type="Pfam" id="PF13424">
    <property type="entry name" value="TPR_12"/>
    <property type="match status" value="3"/>
</dbReference>
<dbReference type="SUPFAM" id="SSF48452">
    <property type="entry name" value="TPR-like"/>
    <property type="match status" value="1"/>
</dbReference>
<proteinExistence type="predicted"/>
<gene>
    <name evidence="5" type="ORF">BJG266_LOCUS15125</name>
    <name evidence="6" type="ORF">QVE165_LOCUS14240</name>
</gene>
<dbReference type="Gene3D" id="1.25.40.10">
    <property type="entry name" value="Tetratricopeptide repeat domain"/>
    <property type="match status" value="3"/>
</dbReference>
<evidence type="ECO:0000259" key="4">
    <source>
        <dbReference type="Pfam" id="PF03496"/>
    </source>
</evidence>
<feature type="repeat" description="TPR" evidence="3">
    <location>
        <begin position="528"/>
        <end position="561"/>
    </location>
</feature>
<dbReference type="InterPro" id="IPR011990">
    <property type="entry name" value="TPR-like_helical_dom_sf"/>
</dbReference>
<dbReference type="PROSITE" id="PS51996">
    <property type="entry name" value="TR_MART"/>
    <property type="match status" value="1"/>
</dbReference>
<sequence length="763" mass="88930">MDKSKRSRRLYGGTVQNFLVIWLDENINEKKNTDCQNAIVKLREVVNAVNTFTNIEECVTFITDIKVEKVFIISSDTLCQTTVPMIHDMAQVNTIYICSGNKSRHEQWIKQWPKIKGIFTDIQSICEALKNAVHKCDRNTISMGFVPMNVDTTTKSLDQLDQSFMYTQILKEILLTIDFQREHFQVFITYCREQFVGNPAELRHVDKLENEYHQHTPIWWYTNLYFLYSMLNRALRLMDIDLIIKLGFFLSDLHQHIARLHSEQTHSDTLTVFRGQGLSQTDFNQVTKTQGGLLSFNSFLSTSLDRRVSLAFAESNIDNPYLIGTLFQISINSSTSSTPFANVRNISYYQDEEEFLFSMHSIFRIGEIKQIDGNNRLWQVELTLTGDHDPQLHILTQQIRAETSPHEIGWKRLGQLLIKLGQFDKAQQVYDVLLVKTSDHRERANIYHHLGTIKKGQGEYAKAMMYAEKSLKINQKSLPPDHPDSAVSYYIIGSAYHKMSEYSKALSSHEKALEIRQKILSPNHHDLATSHERIGNVYFRMDEYLKALSYYEKALEIRQKTLPLNHPDLSASYNNIGRVYYCIDEYSKALSYYEKAFEIRQKTLPLNHPHLAMSYNNFGEVYIKMSDYEKALSYHERAFKIRQETLSPNHPDLAKSYSNIGNVYYRMSKYSKAFSYHERALEIRQKALPENHSDVALSYNNIGLVYDDMHEYSKAFSYYSQAVEIGECSLPENHTLLQEWKRNLENVKKKLQVIFVFENKQII</sequence>
<protein>
    <recommendedName>
        <fullName evidence="4">ADP ribosyltransferase domain-containing protein</fullName>
    </recommendedName>
</protein>
<keyword evidence="7" id="KW-1185">Reference proteome</keyword>
<dbReference type="PROSITE" id="PS50293">
    <property type="entry name" value="TPR_REGION"/>
    <property type="match status" value="4"/>
</dbReference>
<feature type="repeat" description="TPR" evidence="3">
    <location>
        <begin position="570"/>
        <end position="603"/>
    </location>
</feature>
<dbReference type="Pfam" id="PF03496">
    <property type="entry name" value="ADPrib_exo_Tox"/>
    <property type="match status" value="1"/>
</dbReference>
<evidence type="ECO:0000256" key="3">
    <source>
        <dbReference type="PROSITE-ProRule" id="PRU00339"/>
    </source>
</evidence>
<evidence type="ECO:0000313" key="5">
    <source>
        <dbReference type="EMBL" id="CAF0985953.1"/>
    </source>
</evidence>
<dbReference type="EMBL" id="CAJNOM010000075">
    <property type="protein sequence ID" value="CAF0988148.1"/>
    <property type="molecule type" value="Genomic_DNA"/>
</dbReference>
<reference evidence="5" key="1">
    <citation type="submission" date="2021-02" db="EMBL/GenBank/DDBJ databases">
        <authorList>
            <person name="Nowell W R."/>
        </authorList>
    </citation>
    <scope>NUCLEOTIDE SEQUENCE</scope>
</reference>
<accession>A0A814FHX4</accession>
<dbReference type="PROSITE" id="PS50005">
    <property type="entry name" value="TPR"/>
    <property type="match status" value="7"/>
</dbReference>
<feature type="repeat" description="TPR" evidence="3">
    <location>
        <begin position="486"/>
        <end position="519"/>
    </location>
</feature>
<dbReference type="SUPFAM" id="SSF56399">
    <property type="entry name" value="ADP-ribosylation"/>
    <property type="match status" value="1"/>
</dbReference>